<feature type="transmembrane region" description="Helical" evidence="7">
    <location>
        <begin position="417"/>
        <end position="439"/>
    </location>
</feature>
<feature type="transmembrane region" description="Helical" evidence="7">
    <location>
        <begin position="144"/>
        <end position="165"/>
    </location>
</feature>
<dbReference type="Proteomes" id="UP001597286">
    <property type="component" value="Unassembled WGS sequence"/>
</dbReference>
<feature type="transmembrane region" description="Helical" evidence="7">
    <location>
        <begin position="237"/>
        <end position="255"/>
    </location>
</feature>
<evidence type="ECO:0000256" key="5">
    <source>
        <dbReference type="ARBA" id="ARBA00022989"/>
    </source>
</evidence>
<feature type="transmembrane region" description="Helical" evidence="7">
    <location>
        <begin position="373"/>
        <end position="396"/>
    </location>
</feature>
<dbReference type="Gene3D" id="1.20.1250.20">
    <property type="entry name" value="MFS general substrate transporter like domains"/>
    <property type="match status" value="2"/>
</dbReference>
<evidence type="ECO:0000256" key="7">
    <source>
        <dbReference type="SAM" id="Phobius"/>
    </source>
</evidence>
<dbReference type="InterPro" id="IPR036259">
    <property type="entry name" value="MFS_trans_sf"/>
</dbReference>
<evidence type="ECO:0000313" key="9">
    <source>
        <dbReference type="EMBL" id="MFD1813241.1"/>
    </source>
</evidence>
<dbReference type="InterPro" id="IPR020846">
    <property type="entry name" value="MFS_dom"/>
</dbReference>
<dbReference type="PROSITE" id="PS50850">
    <property type="entry name" value="MFS"/>
    <property type="match status" value="1"/>
</dbReference>
<protein>
    <submittedName>
        <fullName evidence="9">MFS transporter</fullName>
    </submittedName>
</protein>
<feature type="transmembrane region" description="Helical" evidence="7">
    <location>
        <begin position="347"/>
        <end position="367"/>
    </location>
</feature>
<dbReference type="RefSeq" id="WP_378485722.1">
    <property type="nucleotide sequence ID" value="NZ_JBHUFB010000010.1"/>
</dbReference>
<dbReference type="PANTHER" id="PTHR42718:SF46">
    <property type="entry name" value="BLR6921 PROTEIN"/>
    <property type="match status" value="1"/>
</dbReference>
<dbReference type="PRINTS" id="PR01036">
    <property type="entry name" value="TCRTETB"/>
</dbReference>
<feature type="transmembrane region" description="Helical" evidence="7">
    <location>
        <begin position="177"/>
        <end position="196"/>
    </location>
</feature>
<keyword evidence="4 7" id="KW-0812">Transmembrane</keyword>
<dbReference type="Pfam" id="PF07690">
    <property type="entry name" value="MFS_1"/>
    <property type="match status" value="1"/>
</dbReference>
<comment type="subcellular location">
    <subcellularLocation>
        <location evidence="1">Cell membrane</location>
        <topology evidence="1">Multi-pass membrane protein</topology>
    </subcellularLocation>
</comment>
<feature type="transmembrane region" description="Helical" evidence="7">
    <location>
        <begin position="275"/>
        <end position="299"/>
    </location>
</feature>
<feature type="transmembrane region" description="Helical" evidence="7">
    <location>
        <begin position="319"/>
        <end position="340"/>
    </location>
</feature>
<feature type="transmembrane region" description="Helical" evidence="7">
    <location>
        <begin position="208"/>
        <end position="225"/>
    </location>
</feature>
<accession>A0ABW4P5C0</accession>
<feature type="transmembrane region" description="Helical" evidence="7">
    <location>
        <begin position="20"/>
        <end position="44"/>
    </location>
</feature>
<evidence type="ECO:0000313" key="10">
    <source>
        <dbReference type="Proteomes" id="UP001597286"/>
    </source>
</evidence>
<keyword evidence="5 7" id="KW-1133">Transmembrane helix</keyword>
<feature type="transmembrane region" description="Helical" evidence="7">
    <location>
        <begin position="87"/>
        <end position="106"/>
    </location>
</feature>
<evidence type="ECO:0000256" key="3">
    <source>
        <dbReference type="ARBA" id="ARBA00022475"/>
    </source>
</evidence>
<evidence type="ECO:0000256" key="1">
    <source>
        <dbReference type="ARBA" id="ARBA00004651"/>
    </source>
</evidence>
<feature type="transmembrane region" description="Helical" evidence="7">
    <location>
        <begin position="112"/>
        <end position="132"/>
    </location>
</feature>
<keyword evidence="2" id="KW-0813">Transport</keyword>
<keyword evidence="6 7" id="KW-0472">Membrane</keyword>
<name>A0ABW4P5C0_9NOCA</name>
<keyword evidence="10" id="KW-1185">Reference proteome</keyword>
<gene>
    <name evidence="9" type="ORF">ACFSJG_13535</name>
</gene>
<comment type="caution">
    <text evidence="9">The sequence shown here is derived from an EMBL/GenBank/DDBJ whole genome shotgun (WGS) entry which is preliminary data.</text>
</comment>
<dbReference type="SUPFAM" id="SSF103473">
    <property type="entry name" value="MFS general substrate transporter"/>
    <property type="match status" value="1"/>
</dbReference>
<feature type="transmembrane region" description="Helical" evidence="7">
    <location>
        <begin position="56"/>
        <end position="75"/>
    </location>
</feature>
<reference evidence="10" key="1">
    <citation type="journal article" date="2019" name="Int. J. Syst. Evol. Microbiol.">
        <title>The Global Catalogue of Microorganisms (GCM) 10K type strain sequencing project: providing services to taxonomists for standard genome sequencing and annotation.</title>
        <authorList>
            <consortium name="The Broad Institute Genomics Platform"/>
            <consortium name="The Broad Institute Genome Sequencing Center for Infectious Disease"/>
            <person name="Wu L."/>
            <person name="Ma J."/>
        </authorList>
    </citation>
    <scope>NUCLEOTIDE SEQUENCE [LARGE SCALE GENOMIC DNA]</scope>
    <source>
        <strain evidence="10">DT72</strain>
    </source>
</reference>
<feature type="domain" description="Major facilitator superfamily (MFS) profile" evidence="8">
    <location>
        <begin position="21"/>
        <end position="472"/>
    </location>
</feature>
<evidence type="ECO:0000256" key="2">
    <source>
        <dbReference type="ARBA" id="ARBA00022448"/>
    </source>
</evidence>
<sequence length="481" mass="48725">MTAVAPARTGTSNSTAAPWLMLPVLSLTVMTVAMMQTMVVPVIGRIGDQLDVGTTAVGWVLTANLLAAAVSTPILGRLADLRGKRPVLIGILVVVLCGSLLAALTHALPLLILGRVLQGASFALFPIGIAILRDELPAERLVGAMGLLSGMLGVGGGVGMVVTGLLVHDDTDYRRVFWFTAVVGLVVLVAAMASIPVRPSVASGPLDWIGAALLALGLVLVLLALSEGAHWGWGSPGTIGCAAGGVVVLAGWFAFERRTAHPLVPPQMPTRRPVLVANLTALLVGAALFVGFLACAYLVQAPRAVAGYGFDATVLETGAVYLLPGAVVGVVASVCSGRLLNRFGPRGVLIGACLLGIAGFVLAALSHDAVAPVIVAMTAVQVFISLAYAALPAMIVAEVDQAETGIANSVNSIARTIGSSLSSALISTLLTILTVSGTAVPRETAFVIAFAVGAGVAGLALVLTVIASTGTRAQEADILVS</sequence>
<evidence type="ECO:0000259" key="8">
    <source>
        <dbReference type="PROSITE" id="PS50850"/>
    </source>
</evidence>
<proteinExistence type="predicted"/>
<dbReference type="EMBL" id="JBHUFB010000010">
    <property type="protein sequence ID" value="MFD1813241.1"/>
    <property type="molecule type" value="Genomic_DNA"/>
</dbReference>
<evidence type="ECO:0000256" key="4">
    <source>
        <dbReference type="ARBA" id="ARBA00022692"/>
    </source>
</evidence>
<dbReference type="PANTHER" id="PTHR42718">
    <property type="entry name" value="MAJOR FACILITATOR SUPERFAMILY MULTIDRUG TRANSPORTER MFSC"/>
    <property type="match status" value="1"/>
</dbReference>
<keyword evidence="3" id="KW-1003">Cell membrane</keyword>
<organism evidence="9 10">
    <name type="scientific">Rhodococcus gannanensis</name>
    <dbReference type="NCBI Taxonomy" id="1960308"/>
    <lineage>
        <taxon>Bacteria</taxon>
        <taxon>Bacillati</taxon>
        <taxon>Actinomycetota</taxon>
        <taxon>Actinomycetes</taxon>
        <taxon>Mycobacteriales</taxon>
        <taxon>Nocardiaceae</taxon>
        <taxon>Rhodococcus</taxon>
    </lineage>
</organism>
<dbReference type="InterPro" id="IPR011701">
    <property type="entry name" value="MFS"/>
</dbReference>
<feature type="transmembrane region" description="Helical" evidence="7">
    <location>
        <begin position="445"/>
        <end position="466"/>
    </location>
</feature>
<evidence type="ECO:0000256" key="6">
    <source>
        <dbReference type="ARBA" id="ARBA00023136"/>
    </source>
</evidence>